<feature type="domain" description="Acyl-CoA thioester hydrolase/bile acid-CoA amino acid N-acetyltransferase" evidence="2">
    <location>
        <begin position="53"/>
        <end position="125"/>
    </location>
</feature>
<dbReference type="Gene3D" id="2.60.40.2240">
    <property type="entry name" value="Acyl-CoA thioester hydrolase/BAAT N-terminal domain"/>
    <property type="match status" value="1"/>
</dbReference>
<feature type="chain" id="PRO_5040804855" description="Acyl-CoA thioester hydrolase/bile acid-CoA amino acid N-acetyltransferase domain-containing protein" evidence="1">
    <location>
        <begin position="26"/>
        <end position="441"/>
    </location>
</feature>
<proteinExistence type="predicted"/>
<comment type="caution">
    <text evidence="3">The sequence shown here is derived from an EMBL/GenBank/DDBJ whole genome shotgun (WGS) entry which is preliminary data.</text>
</comment>
<dbReference type="GO" id="GO:0006637">
    <property type="term" value="P:acyl-CoA metabolic process"/>
    <property type="evidence" value="ECO:0007669"/>
    <property type="project" value="TreeGrafter"/>
</dbReference>
<dbReference type="Proteomes" id="UP001142372">
    <property type="component" value="Unassembled WGS sequence"/>
</dbReference>
<dbReference type="SUPFAM" id="SSF53474">
    <property type="entry name" value="alpha/beta-Hydrolases"/>
    <property type="match status" value="1"/>
</dbReference>
<evidence type="ECO:0000313" key="3">
    <source>
        <dbReference type="EMBL" id="GLJ78033.1"/>
    </source>
</evidence>
<keyword evidence="1" id="KW-0732">Signal</keyword>
<protein>
    <recommendedName>
        <fullName evidence="2">Acyl-CoA thioester hydrolase/bile acid-CoA amino acid N-acetyltransferase domain-containing protein</fullName>
    </recommendedName>
</protein>
<dbReference type="PANTHER" id="PTHR10824:SF4">
    <property type="entry name" value="ACYL-COENZYME A THIOESTERASE 1-LIKE"/>
    <property type="match status" value="1"/>
</dbReference>
<dbReference type="EMBL" id="BSEN01000015">
    <property type="protein sequence ID" value="GLJ78033.1"/>
    <property type="molecule type" value="Genomic_DNA"/>
</dbReference>
<dbReference type="PANTHER" id="PTHR10824">
    <property type="entry name" value="ACYL-COENZYME A THIOESTERASE-RELATED"/>
    <property type="match status" value="1"/>
</dbReference>
<feature type="signal peptide" evidence="1">
    <location>
        <begin position="1"/>
        <end position="25"/>
    </location>
</feature>
<dbReference type="Gene3D" id="3.40.50.1820">
    <property type="entry name" value="alpha/beta hydrolase"/>
    <property type="match status" value="1"/>
</dbReference>
<dbReference type="GO" id="GO:0006631">
    <property type="term" value="P:fatty acid metabolic process"/>
    <property type="evidence" value="ECO:0007669"/>
    <property type="project" value="TreeGrafter"/>
</dbReference>
<dbReference type="AlphaFoldDB" id="A0A9W6HDC5"/>
<dbReference type="PROSITE" id="PS51257">
    <property type="entry name" value="PROKAR_LIPOPROTEIN"/>
    <property type="match status" value="1"/>
</dbReference>
<reference evidence="3" key="1">
    <citation type="journal article" date="2014" name="Int. J. Syst. Evol. Microbiol.">
        <title>Complete genome sequence of Corynebacterium casei LMG S-19264T (=DSM 44701T), isolated from a smear-ripened cheese.</title>
        <authorList>
            <consortium name="US DOE Joint Genome Institute (JGI-PGF)"/>
            <person name="Walter F."/>
            <person name="Albersmeier A."/>
            <person name="Kalinowski J."/>
            <person name="Ruckert C."/>
        </authorList>
    </citation>
    <scope>NUCLEOTIDE SEQUENCE</scope>
    <source>
        <strain evidence="3">VKM Ac-1401</strain>
    </source>
</reference>
<dbReference type="InterPro" id="IPR042490">
    <property type="entry name" value="Thio_Ohase/BAAT_N"/>
</dbReference>
<reference evidence="3" key="2">
    <citation type="submission" date="2023-01" db="EMBL/GenBank/DDBJ databases">
        <authorList>
            <person name="Sun Q."/>
            <person name="Evtushenko L."/>
        </authorList>
    </citation>
    <scope>NUCLEOTIDE SEQUENCE</scope>
    <source>
        <strain evidence="3">VKM Ac-1401</strain>
    </source>
</reference>
<evidence type="ECO:0000259" key="2">
    <source>
        <dbReference type="Pfam" id="PF04775"/>
    </source>
</evidence>
<dbReference type="GO" id="GO:0047617">
    <property type="term" value="F:fatty acyl-CoA hydrolase activity"/>
    <property type="evidence" value="ECO:0007669"/>
    <property type="project" value="TreeGrafter"/>
</dbReference>
<gene>
    <name evidence="3" type="ORF">GCM10017584_36070</name>
</gene>
<sequence length="441" mass="46469">MRWQRLTQRAAFLVACGLIAAAALAGCTTRAGTGAGPRFVTPPLIHYTTILWPVPLVLTGVEPGRRLRLSASMRSEFGRWHSAATYTVPPSGTVDLATARPQQAAFTEADSAGLFWSLRGPAVDPSELMPLWMRSTVSVVLEARDGGRVVASRAFSLDGPGANADPMTVGSLDIERAAAAAGEEHPPQLSIGGVIPVGAYFQARSAERPQGPVVIVFDDPAVGVSSDYIAPLLTQFGAAVFVLPVRRAFTGVQTANVIEATTVAAVLDWLDRRPEVDSTRIFTYGTSQSAQLALWAATRFNDRIEGVFAAGGATAPLCMRGAAVPPVSENGERTLCQRSASRIDQSRVFPLAAIDGPAVFACAGRDEVLPNACAWMDAALRARGARVGDQVIRAPRSVHAMTVPPGLPIALPEGAAAQATEKARVAFWDAVGSVLLRASQR</sequence>
<dbReference type="Pfam" id="PF04775">
    <property type="entry name" value="Bile_Hydr_Trans"/>
    <property type="match status" value="1"/>
</dbReference>
<evidence type="ECO:0000313" key="4">
    <source>
        <dbReference type="Proteomes" id="UP001142372"/>
    </source>
</evidence>
<dbReference type="InterPro" id="IPR029058">
    <property type="entry name" value="AB_hydrolase_fold"/>
</dbReference>
<dbReference type="RefSeq" id="WP_271178629.1">
    <property type="nucleotide sequence ID" value="NZ_BAAAJO010000003.1"/>
</dbReference>
<dbReference type="InterPro" id="IPR006862">
    <property type="entry name" value="Thio_Ohase/aa_AcTrfase"/>
</dbReference>
<keyword evidence="4" id="KW-1185">Reference proteome</keyword>
<organism evidence="3 4">
    <name type="scientific">Leifsonia poae</name>
    <dbReference type="NCBI Taxonomy" id="110933"/>
    <lineage>
        <taxon>Bacteria</taxon>
        <taxon>Bacillati</taxon>
        <taxon>Actinomycetota</taxon>
        <taxon>Actinomycetes</taxon>
        <taxon>Micrococcales</taxon>
        <taxon>Microbacteriaceae</taxon>
        <taxon>Leifsonia</taxon>
    </lineage>
</organism>
<name>A0A9W6HDC5_9MICO</name>
<evidence type="ECO:0000256" key="1">
    <source>
        <dbReference type="SAM" id="SignalP"/>
    </source>
</evidence>
<accession>A0A9W6HDC5</accession>